<evidence type="ECO:0000313" key="3">
    <source>
        <dbReference type="Proteomes" id="UP000563151"/>
    </source>
</evidence>
<dbReference type="EMBL" id="JAAZWO010000035">
    <property type="protein sequence ID" value="MBC2399784.1"/>
    <property type="molecule type" value="Genomic_DNA"/>
</dbReference>
<dbReference type="RefSeq" id="WP_035149085.1">
    <property type="nucleotide sequence ID" value="NZ_JAAZWO010000035.1"/>
</dbReference>
<sequence>MKKKLFFLFIIFFIVICSACNNESVNSNAIQYNHQELNKNEIFLYNIPEEKLGIYDKNRCEWRPLYPKDNLFQYVFNNESKYVVSGHSIENGFVLLKVDENRKSIRKIFDLNNNNDCFFPLANDNNNFYYVMYEDEKNTKNIKRTIFTFDKNNKIHTILNTNDLITSGIIINGFMYYTVCNPNKESYSVYSIDLSNEGEKKAKIVKSDLETRELYNIDNKLYFSSKDKIFNDDQSFDKKYENFFVKNLLIQMYSDSNNDMICSVMDIKTKKIIDKFKYPINFEVKDNLLYIYCNNNIYKLTIGE</sequence>
<gene>
    <name evidence="2" type="ORF">HGG79_18740</name>
</gene>
<feature type="chain" id="PRO_5038930869" description="DUF5050 domain-containing protein" evidence="1">
    <location>
        <begin position="20"/>
        <end position="304"/>
    </location>
</feature>
<protein>
    <recommendedName>
        <fullName evidence="4">DUF5050 domain-containing protein</fullName>
    </recommendedName>
</protein>
<keyword evidence="3" id="KW-1185">Reference proteome</keyword>
<evidence type="ECO:0008006" key="4">
    <source>
        <dbReference type="Google" id="ProtNLM"/>
    </source>
</evidence>
<name>A0A923ED38_CLOTT</name>
<comment type="caution">
    <text evidence="2">The sequence shown here is derived from an EMBL/GenBank/DDBJ whole genome shotgun (WGS) entry which is preliminary data.</text>
</comment>
<organism evidence="2 3">
    <name type="scientific">Clostridium tetanomorphum</name>
    <dbReference type="NCBI Taxonomy" id="1553"/>
    <lineage>
        <taxon>Bacteria</taxon>
        <taxon>Bacillati</taxon>
        <taxon>Bacillota</taxon>
        <taxon>Clostridia</taxon>
        <taxon>Eubacteriales</taxon>
        <taxon>Clostridiaceae</taxon>
        <taxon>Clostridium</taxon>
    </lineage>
</organism>
<evidence type="ECO:0000313" key="2">
    <source>
        <dbReference type="EMBL" id="MBC2399784.1"/>
    </source>
</evidence>
<proteinExistence type="predicted"/>
<dbReference type="Proteomes" id="UP000563151">
    <property type="component" value="Unassembled WGS sequence"/>
</dbReference>
<feature type="signal peptide" evidence="1">
    <location>
        <begin position="1"/>
        <end position="19"/>
    </location>
</feature>
<keyword evidence="1" id="KW-0732">Signal</keyword>
<dbReference type="SUPFAM" id="SSF69304">
    <property type="entry name" value="Tricorn protease N-terminal domain"/>
    <property type="match status" value="1"/>
</dbReference>
<reference evidence="2 3" key="1">
    <citation type="submission" date="2020-04" db="EMBL/GenBank/DDBJ databases">
        <title>Genomic insights into acetone-butanol-ethanol (ABE) fermentation by sequencing solventogenic clostridia strains.</title>
        <authorList>
            <person name="Brown S."/>
        </authorList>
    </citation>
    <scope>NUCLEOTIDE SEQUENCE [LARGE SCALE GENOMIC DNA]</scope>
    <source>
        <strain evidence="2 3">DJ011</strain>
    </source>
</reference>
<evidence type="ECO:0000256" key="1">
    <source>
        <dbReference type="SAM" id="SignalP"/>
    </source>
</evidence>
<accession>A0A923ED38</accession>
<dbReference type="AlphaFoldDB" id="A0A923ED38"/>